<comment type="caution">
    <text evidence="1">Lacks conserved residue(s) required for the propagation of feature annotation.</text>
</comment>
<dbReference type="SUPFAM" id="SSF52743">
    <property type="entry name" value="Subtilisin-like"/>
    <property type="match status" value="1"/>
</dbReference>
<dbReference type="InterPro" id="IPR013783">
    <property type="entry name" value="Ig-like_fold"/>
</dbReference>
<evidence type="ECO:0000259" key="2">
    <source>
        <dbReference type="Pfam" id="PF00082"/>
    </source>
</evidence>
<dbReference type="Gene3D" id="2.60.120.380">
    <property type="match status" value="1"/>
</dbReference>
<reference evidence="6" key="1">
    <citation type="journal article" date="2019" name="Int. J. Syst. Evol. Microbiol.">
        <title>The Global Catalogue of Microorganisms (GCM) 10K type strain sequencing project: providing services to taxonomists for standard genome sequencing and annotation.</title>
        <authorList>
            <consortium name="The Broad Institute Genomics Platform"/>
            <consortium name="The Broad Institute Genome Sequencing Center for Infectious Disease"/>
            <person name="Wu L."/>
            <person name="Ma J."/>
        </authorList>
    </citation>
    <scope>NUCLEOTIDE SEQUENCE [LARGE SCALE GENOMIC DNA]</scope>
    <source>
        <strain evidence="6">KCTC 52490</strain>
    </source>
</reference>
<dbReference type="InterPro" id="IPR008979">
    <property type="entry name" value="Galactose-bd-like_sf"/>
</dbReference>
<dbReference type="SUPFAM" id="SSF49785">
    <property type="entry name" value="Galactose-binding domain-like"/>
    <property type="match status" value="1"/>
</dbReference>
<evidence type="ECO:0000259" key="3">
    <source>
        <dbReference type="Pfam" id="PF18962"/>
    </source>
</evidence>
<dbReference type="PANTHER" id="PTHR43399:SF5">
    <property type="entry name" value="PEPTIDASE S8 FAMILY WITH PROTEASE-ASSOCIATED DOMAIN"/>
    <property type="match status" value="1"/>
</dbReference>
<dbReference type="Pfam" id="PF00082">
    <property type="entry name" value="Peptidase_S8"/>
    <property type="match status" value="1"/>
</dbReference>
<feature type="domain" description="Peptidase S8/S53" evidence="2">
    <location>
        <begin position="30"/>
        <end position="328"/>
    </location>
</feature>
<proteinExistence type="inferred from homology"/>
<gene>
    <name evidence="5" type="ORF">ACFS25_19750</name>
</gene>
<evidence type="ECO:0000259" key="4">
    <source>
        <dbReference type="Pfam" id="PF19081"/>
    </source>
</evidence>
<dbReference type="EMBL" id="JBHUOM010000019">
    <property type="protein sequence ID" value="MFD2936026.1"/>
    <property type="molecule type" value="Genomic_DNA"/>
</dbReference>
<comment type="similarity">
    <text evidence="1">Belongs to the peptidase S8 family.</text>
</comment>
<evidence type="ECO:0000313" key="6">
    <source>
        <dbReference type="Proteomes" id="UP001597512"/>
    </source>
</evidence>
<accession>A0ABW6AL34</accession>
<dbReference type="Proteomes" id="UP001597512">
    <property type="component" value="Unassembled WGS sequence"/>
</dbReference>
<name>A0ABW6AL34_9BACT</name>
<protein>
    <submittedName>
        <fullName evidence="5">S8 family serine peptidase</fullName>
    </submittedName>
</protein>
<dbReference type="InterPro" id="IPR036852">
    <property type="entry name" value="Peptidase_S8/S53_dom_sf"/>
</dbReference>
<dbReference type="RefSeq" id="WP_381504598.1">
    <property type="nucleotide sequence ID" value="NZ_JBHUOM010000019.1"/>
</dbReference>
<dbReference type="SUPFAM" id="SSF48726">
    <property type="entry name" value="Immunoglobulin"/>
    <property type="match status" value="1"/>
</dbReference>
<dbReference type="InterPro" id="IPR000209">
    <property type="entry name" value="Peptidase_S8/S53_dom"/>
</dbReference>
<dbReference type="InterPro" id="IPR051048">
    <property type="entry name" value="Peptidase_S8/S53_subtilisin"/>
</dbReference>
<dbReference type="PANTHER" id="PTHR43399">
    <property type="entry name" value="SUBTILISIN-RELATED"/>
    <property type="match status" value="1"/>
</dbReference>
<dbReference type="NCBIfam" id="TIGR04183">
    <property type="entry name" value="Por_Secre_tail"/>
    <property type="match status" value="1"/>
</dbReference>
<dbReference type="InterPro" id="IPR044023">
    <property type="entry name" value="Ig_7"/>
</dbReference>
<dbReference type="PROSITE" id="PS51892">
    <property type="entry name" value="SUBTILASE"/>
    <property type="match status" value="1"/>
</dbReference>
<dbReference type="Pfam" id="PF19081">
    <property type="entry name" value="Ig_7"/>
    <property type="match status" value="1"/>
</dbReference>
<sequence length="818" mass="88942">MAGRLGLWDGGRVLGSHLEFAGATAGTNRISQKDNVTTLNNHTTHLAGTLIAKGVNEQAKGMAYGAQLSVWDYTDDMTELTIAAPKLLVSNHSYGPVVGWVYNGLRFGTDPNLKWEWWGNTAISETEDYLFGFYTTKAHDLDRIAYNNPFFLMVRSADNKRGETGPPTGTPYFLKATTTQSKLSRSRNDAYDVVPAEATAKNLLTVGAADISFTNQNQPVLLESTAFSGWGPTDDGRIKPDLLGVGSSVLSSLATADTAYGMYSGTSMASANVAGSLFLLQELYASQRAAGLPTSGQFMRAATLKGLALHTANRPNPTAGPDYRQGWGLLNTEAAARLLLNENLAHLILEKTLTPSGTFTQSLVAQGSEPLLITLCWTDPEGEATSVTASSLNNRTPKLINDLDLRLSNGQYNDFPFVLDPARPAQAATRGDNSRDNVEQIYIANPVAGQTYTLRVSHKGKMTYSSQPFSLLISGLRRVNCSLAVSIQPTQATTICTGMMLVLRASSESAGVRYQWLRNGVILTNTITSVCQVTQTGSYIVRVINDQGCSATSQPVQIQVHSPLATIAPNSDQWLCEARESVDFQLTSISKTSSTNTIIDWLRDGTPIDNSHTTSLNITQPGHYQVRVTQDGCRALSVETEVLRSSVSSLDVVPEETSLTLPQGSSVTLKASVDTSYRYQWYRNDQPLINDRDYRLSVTQAGTYKVQVTQQGCIGWSTNRVVQTSILTAVTADPTGQFVVYPNPAEHTISIRYVSSLAKQIQVSIFDLRGVLQQSPFQLNDQNGQFKGDISVHELPAGSYILRLTDGYTTQTGRFVKK</sequence>
<dbReference type="Gene3D" id="2.60.40.10">
    <property type="entry name" value="Immunoglobulins"/>
    <property type="match status" value="2"/>
</dbReference>
<comment type="caution">
    <text evidence="5">The sequence shown here is derived from an EMBL/GenBank/DDBJ whole genome shotgun (WGS) entry which is preliminary data.</text>
</comment>
<evidence type="ECO:0000256" key="1">
    <source>
        <dbReference type="PROSITE-ProRule" id="PRU01240"/>
    </source>
</evidence>
<dbReference type="InterPro" id="IPR036179">
    <property type="entry name" value="Ig-like_dom_sf"/>
</dbReference>
<dbReference type="InterPro" id="IPR026444">
    <property type="entry name" value="Secre_tail"/>
</dbReference>
<organism evidence="5 6">
    <name type="scientific">Spirosoma flavum</name>
    <dbReference type="NCBI Taxonomy" id="2048557"/>
    <lineage>
        <taxon>Bacteria</taxon>
        <taxon>Pseudomonadati</taxon>
        <taxon>Bacteroidota</taxon>
        <taxon>Cytophagia</taxon>
        <taxon>Cytophagales</taxon>
        <taxon>Cytophagaceae</taxon>
        <taxon>Spirosoma</taxon>
    </lineage>
</organism>
<keyword evidence="6" id="KW-1185">Reference proteome</keyword>
<evidence type="ECO:0000313" key="5">
    <source>
        <dbReference type="EMBL" id="MFD2936026.1"/>
    </source>
</evidence>
<feature type="domain" description="Secretion system C-terminal sorting" evidence="3">
    <location>
        <begin position="740"/>
        <end position="813"/>
    </location>
</feature>
<feature type="domain" description="Ig-like" evidence="4">
    <location>
        <begin position="489"/>
        <end position="560"/>
    </location>
</feature>
<dbReference type="Pfam" id="PF18962">
    <property type="entry name" value="Por_Secre_tail"/>
    <property type="match status" value="1"/>
</dbReference>
<dbReference type="Gene3D" id="3.40.50.200">
    <property type="entry name" value="Peptidase S8/S53 domain"/>
    <property type="match status" value="1"/>
</dbReference>